<dbReference type="Proteomes" id="UP001487740">
    <property type="component" value="Unassembled WGS sequence"/>
</dbReference>
<reference evidence="1 2" key="1">
    <citation type="submission" date="2023-03" db="EMBL/GenBank/DDBJ databases">
        <title>High-quality genome of Scylla paramamosain provides insights in environmental adaptation.</title>
        <authorList>
            <person name="Zhang L."/>
        </authorList>
    </citation>
    <scope>NUCLEOTIDE SEQUENCE [LARGE SCALE GENOMIC DNA]</scope>
    <source>
        <strain evidence="1">LZ_2023a</strain>
        <tissue evidence="1">Muscle</tissue>
    </source>
</reference>
<proteinExistence type="predicted"/>
<name>A0AAW0UBZ1_SCYPA</name>
<evidence type="ECO:0000313" key="2">
    <source>
        <dbReference type="Proteomes" id="UP001487740"/>
    </source>
</evidence>
<evidence type="ECO:0000313" key="1">
    <source>
        <dbReference type="EMBL" id="KAK8396471.1"/>
    </source>
</evidence>
<organism evidence="1 2">
    <name type="scientific">Scylla paramamosain</name>
    <name type="common">Mud crab</name>
    <dbReference type="NCBI Taxonomy" id="85552"/>
    <lineage>
        <taxon>Eukaryota</taxon>
        <taxon>Metazoa</taxon>
        <taxon>Ecdysozoa</taxon>
        <taxon>Arthropoda</taxon>
        <taxon>Crustacea</taxon>
        <taxon>Multicrustacea</taxon>
        <taxon>Malacostraca</taxon>
        <taxon>Eumalacostraca</taxon>
        <taxon>Eucarida</taxon>
        <taxon>Decapoda</taxon>
        <taxon>Pleocyemata</taxon>
        <taxon>Brachyura</taxon>
        <taxon>Eubrachyura</taxon>
        <taxon>Portunoidea</taxon>
        <taxon>Portunidae</taxon>
        <taxon>Portuninae</taxon>
        <taxon>Scylla</taxon>
    </lineage>
</organism>
<dbReference type="AlphaFoldDB" id="A0AAW0UBZ1"/>
<dbReference type="EMBL" id="JARAKH010000016">
    <property type="protein sequence ID" value="KAK8396471.1"/>
    <property type="molecule type" value="Genomic_DNA"/>
</dbReference>
<protein>
    <submittedName>
        <fullName evidence="1">Uncharacterized protein</fullName>
    </submittedName>
</protein>
<dbReference type="EMBL" id="JARAKH010000016">
    <property type="protein sequence ID" value="KAK8396472.1"/>
    <property type="molecule type" value="Genomic_DNA"/>
</dbReference>
<sequence>MELIEGKGAEVARVVVVRARRQGIDGQLCTKGGRGKFAGCRECVRACGWTILLSGKTTQGCTTHLTELTKLPSITDRRATHAASS</sequence>
<comment type="caution">
    <text evidence="1">The sequence shown here is derived from an EMBL/GenBank/DDBJ whole genome shotgun (WGS) entry which is preliminary data.</text>
</comment>
<gene>
    <name evidence="1" type="ORF">O3P69_005489</name>
</gene>
<accession>A0AAW0UBZ1</accession>
<keyword evidence="2" id="KW-1185">Reference proteome</keyword>